<sequence>MSESRWYCDSFSSTFSALSASSFDTSSEDAIAKHFLFAGRYRLLHSDEKIANIYGNFHWICAEDKVSFDPNNGFVTRIREFGYVISSVDTARYSALRDGKPIRFYFYFITRI</sequence>
<evidence type="ECO:0000313" key="2">
    <source>
        <dbReference type="Proteomes" id="UP000053237"/>
    </source>
</evidence>
<dbReference type="Proteomes" id="UP000053237">
    <property type="component" value="Unassembled WGS sequence"/>
</dbReference>
<gene>
    <name evidence="1" type="ORF">BN9_090160</name>
</gene>
<protein>
    <submittedName>
        <fullName evidence="1">Uncharacterized protein</fullName>
    </submittedName>
</protein>
<proteinExistence type="predicted"/>
<dbReference type="InParanoid" id="A0A024GMI3"/>
<dbReference type="EMBL" id="CAIX01000197">
    <property type="protein sequence ID" value="CCI47973.1"/>
    <property type="molecule type" value="Genomic_DNA"/>
</dbReference>
<keyword evidence="2" id="KW-1185">Reference proteome</keyword>
<organism evidence="1 2">
    <name type="scientific">Albugo candida</name>
    <dbReference type="NCBI Taxonomy" id="65357"/>
    <lineage>
        <taxon>Eukaryota</taxon>
        <taxon>Sar</taxon>
        <taxon>Stramenopiles</taxon>
        <taxon>Oomycota</taxon>
        <taxon>Peronosporomycetes</taxon>
        <taxon>Albuginales</taxon>
        <taxon>Albuginaceae</taxon>
        <taxon>Albugo</taxon>
    </lineage>
</organism>
<reference evidence="1 2" key="1">
    <citation type="submission" date="2012-05" db="EMBL/GenBank/DDBJ databases">
        <title>Recombination and specialization in a pathogen metapopulation.</title>
        <authorList>
            <person name="Gardiner A."/>
            <person name="Kemen E."/>
            <person name="Schultz-Larsen T."/>
            <person name="MacLean D."/>
            <person name="Van Oosterhout C."/>
            <person name="Jones J.D.G."/>
        </authorList>
    </citation>
    <scope>NUCLEOTIDE SEQUENCE [LARGE SCALE GENOMIC DNA]</scope>
    <source>
        <strain evidence="1 2">Ac Nc2</strain>
    </source>
</reference>
<dbReference type="AlphaFoldDB" id="A0A024GMI3"/>
<comment type="caution">
    <text evidence="1">The sequence shown here is derived from an EMBL/GenBank/DDBJ whole genome shotgun (WGS) entry which is preliminary data.</text>
</comment>
<evidence type="ECO:0000313" key="1">
    <source>
        <dbReference type="EMBL" id="CCI47973.1"/>
    </source>
</evidence>
<name>A0A024GMI3_9STRA</name>
<accession>A0A024GMI3</accession>